<reference evidence="2 3" key="1">
    <citation type="journal article" date="2023" name="Hortic Res">
        <title>Pangenome of water caltrop reveals structural variations and asymmetric subgenome divergence after allopolyploidization.</title>
        <authorList>
            <person name="Zhang X."/>
            <person name="Chen Y."/>
            <person name="Wang L."/>
            <person name="Yuan Y."/>
            <person name="Fang M."/>
            <person name="Shi L."/>
            <person name="Lu R."/>
            <person name="Comes H.P."/>
            <person name="Ma Y."/>
            <person name="Chen Y."/>
            <person name="Huang G."/>
            <person name="Zhou Y."/>
            <person name="Zheng Z."/>
            <person name="Qiu Y."/>
        </authorList>
    </citation>
    <scope>NUCLEOTIDE SEQUENCE [LARGE SCALE GENOMIC DNA]</scope>
    <source>
        <tissue evidence="2">Roots</tissue>
    </source>
</reference>
<dbReference type="EMBL" id="JAXIOK010000005">
    <property type="protein sequence ID" value="KAK4770617.1"/>
    <property type="molecule type" value="Genomic_DNA"/>
</dbReference>
<organism evidence="2 3">
    <name type="scientific">Trapa incisa</name>
    <dbReference type="NCBI Taxonomy" id="236973"/>
    <lineage>
        <taxon>Eukaryota</taxon>
        <taxon>Viridiplantae</taxon>
        <taxon>Streptophyta</taxon>
        <taxon>Embryophyta</taxon>
        <taxon>Tracheophyta</taxon>
        <taxon>Spermatophyta</taxon>
        <taxon>Magnoliopsida</taxon>
        <taxon>eudicotyledons</taxon>
        <taxon>Gunneridae</taxon>
        <taxon>Pentapetalae</taxon>
        <taxon>rosids</taxon>
        <taxon>malvids</taxon>
        <taxon>Myrtales</taxon>
        <taxon>Lythraceae</taxon>
        <taxon>Trapa</taxon>
    </lineage>
</organism>
<keyword evidence="3" id="KW-1185">Reference proteome</keyword>
<proteinExistence type="predicted"/>
<feature type="region of interest" description="Disordered" evidence="1">
    <location>
        <begin position="41"/>
        <end position="88"/>
    </location>
</feature>
<comment type="caution">
    <text evidence="2">The sequence shown here is derived from an EMBL/GenBank/DDBJ whole genome shotgun (WGS) entry which is preliminary data.</text>
</comment>
<name>A0AAN7KX03_9MYRT</name>
<sequence length="102" mass="11424">MGSNKEVTTPPSCVPPTTSRDQVVDHSLHHHHIITYTYTYHHMGCRGPDSDSPDRASKSREQSIMEQQSEPHDGWEIESEEGSDRANVEKKIAALQRFVPGG</sequence>
<dbReference type="AlphaFoldDB" id="A0AAN7KX03"/>
<feature type="region of interest" description="Disordered" evidence="1">
    <location>
        <begin position="1"/>
        <end position="20"/>
    </location>
</feature>
<feature type="compositionally biased region" description="Basic and acidic residues" evidence="1">
    <location>
        <begin position="48"/>
        <end position="75"/>
    </location>
</feature>
<feature type="compositionally biased region" description="Low complexity" evidence="1">
    <location>
        <begin position="7"/>
        <end position="19"/>
    </location>
</feature>
<accession>A0AAN7KX03</accession>
<dbReference type="Proteomes" id="UP001345219">
    <property type="component" value="Chromosome 24"/>
</dbReference>
<gene>
    <name evidence="2" type="ORF">SAY87_031149</name>
</gene>
<evidence type="ECO:0000313" key="2">
    <source>
        <dbReference type="EMBL" id="KAK4770617.1"/>
    </source>
</evidence>
<evidence type="ECO:0000313" key="3">
    <source>
        <dbReference type="Proteomes" id="UP001345219"/>
    </source>
</evidence>
<protein>
    <submittedName>
        <fullName evidence="2">Uncharacterized protein</fullName>
    </submittedName>
</protein>
<evidence type="ECO:0000256" key="1">
    <source>
        <dbReference type="SAM" id="MobiDB-lite"/>
    </source>
</evidence>